<feature type="compositionally biased region" description="Low complexity" evidence="1">
    <location>
        <begin position="122"/>
        <end position="138"/>
    </location>
</feature>
<reference evidence="5 6" key="1">
    <citation type="submission" date="2019-03" db="EMBL/GenBank/DDBJ databases">
        <authorList>
            <person name="Gaulin E."/>
            <person name="Dumas B."/>
        </authorList>
    </citation>
    <scope>NUCLEOTIDE SEQUENCE [LARGE SCALE GENOMIC DNA]</scope>
    <source>
        <strain evidence="5">CBS 568.67</strain>
    </source>
</reference>
<keyword evidence="2" id="KW-0812">Transmembrane</keyword>
<sequence length="319" mass="33177">MKRVLVHAVALSGTSISTRLEHLPHALFLLVFFAAAVVQASNCEQTLQCQLQDGTICDTPSGTCPGCLSKQIPSGSAYRSCVPSIGGTCTKSFDLCGGSADLPASTSTPLKVTSAPTKIVTTISTAPTTAPSTTAPTTSAPPSPTPTKDSPASPTPAPSTTEITVPTTSPSAVNSTTTTSESTSSSTTPIAFAIGGVAFVGLAAFAAKKVRDHRRMTTVDSDSDDPSYLNQPVTKTTGADEFACVKPPVGPTMPPSQSMVDVEAAITRESRKGSRLSMEFELHALPSPVQDNNQSFGGRGNLWDEVEKMKSQRGYDKHI</sequence>
<gene>
    <name evidence="5" type="primary">Aste57867_18880</name>
    <name evidence="4" type="ORF">As57867_018816</name>
    <name evidence="5" type="ORF">ASTE57867_18880</name>
</gene>
<keyword evidence="6" id="KW-1185">Reference proteome</keyword>
<feature type="chain" id="PRO_5036116453" evidence="3">
    <location>
        <begin position="41"/>
        <end position="319"/>
    </location>
</feature>
<dbReference type="EMBL" id="CAADRA010006441">
    <property type="protein sequence ID" value="VFT95614.1"/>
    <property type="molecule type" value="Genomic_DNA"/>
</dbReference>
<keyword evidence="3" id="KW-0732">Signal</keyword>
<evidence type="ECO:0000313" key="5">
    <source>
        <dbReference type="EMBL" id="VFT95614.1"/>
    </source>
</evidence>
<evidence type="ECO:0000313" key="6">
    <source>
        <dbReference type="Proteomes" id="UP000332933"/>
    </source>
</evidence>
<dbReference type="Proteomes" id="UP000332933">
    <property type="component" value="Unassembled WGS sequence"/>
</dbReference>
<evidence type="ECO:0000256" key="1">
    <source>
        <dbReference type="SAM" id="MobiDB-lite"/>
    </source>
</evidence>
<feature type="signal peptide" evidence="3">
    <location>
        <begin position="1"/>
        <end position="40"/>
    </location>
</feature>
<feature type="compositionally biased region" description="Polar residues" evidence="1">
    <location>
        <begin position="162"/>
        <end position="174"/>
    </location>
</feature>
<protein>
    <submittedName>
        <fullName evidence="5">Aste57867_18880 protein</fullName>
    </submittedName>
</protein>
<dbReference type="AlphaFoldDB" id="A0A485LBJ5"/>
<keyword evidence="2" id="KW-1133">Transmembrane helix</keyword>
<evidence type="ECO:0000313" key="4">
    <source>
        <dbReference type="EMBL" id="KAF0689697.1"/>
    </source>
</evidence>
<organism evidence="5 6">
    <name type="scientific">Aphanomyces stellatus</name>
    <dbReference type="NCBI Taxonomy" id="120398"/>
    <lineage>
        <taxon>Eukaryota</taxon>
        <taxon>Sar</taxon>
        <taxon>Stramenopiles</taxon>
        <taxon>Oomycota</taxon>
        <taxon>Saprolegniomycetes</taxon>
        <taxon>Saprolegniales</taxon>
        <taxon>Verrucalvaceae</taxon>
        <taxon>Aphanomyces</taxon>
    </lineage>
</organism>
<feature type="compositionally biased region" description="Low complexity" evidence="1">
    <location>
        <begin position="175"/>
        <end position="187"/>
    </location>
</feature>
<feature type="region of interest" description="Disordered" evidence="1">
    <location>
        <begin position="122"/>
        <end position="187"/>
    </location>
</feature>
<dbReference type="EMBL" id="VJMH01006420">
    <property type="protein sequence ID" value="KAF0689697.1"/>
    <property type="molecule type" value="Genomic_DNA"/>
</dbReference>
<evidence type="ECO:0000256" key="3">
    <source>
        <dbReference type="SAM" id="SignalP"/>
    </source>
</evidence>
<proteinExistence type="predicted"/>
<dbReference type="OrthoDB" id="78900at2759"/>
<keyword evidence="2" id="KW-0472">Membrane</keyword>
<feature type="transmembrane region" description="Helical" evidence="2">
    <location>
        <begin position="190"/>
        <end position="207"/>
    </location>
</feature>
<name>A0A485LBJ5_9STRA</name>
<evidence type="ECO:0000256" key="2">
    <source>
        <dbReference type="SAM" id="Phobius"/>
    </source>
</evidence>
<reference evidence="4" key="2">
    <citation type="submission" date="2019-06" db="EMBL/GenBank/DDBJ databases">
        <title>Genomics analysis of Aphanomyces spp. identifies a new class of oomycete effector associated with host adaptation.</title>
        <authorList>
            <person name="Gaulin E."/>
        </authorList>
    </citation>
    <scope>NUCLEOTIDE SEQUENCE</scope>
    <source>
        <strain evidence="4">CBS 578.67</strain>
    </source>
</reference>
<accession>A0A485LBJ5</accession>